<accession>A0ABD2NTP1</accession>
<comment type="caution">
    <text evidence="1">The sequence shown here is derived from an EMBL/GenBank/DDBJ whole genome shotgun (WGS) entry which is preliminary data.</text>
</comment>
<evidence type="ECO:0000313" key="2">
    <source>
        <dbReference type="Proteomes" id="UP001516400"/>
    </source>
</evidence>
<reference evidence="1 2" key="1">
    <citation type="journal article" date="2021" name="BMC Biol.">
        <title>Horizontally acquired antibacterial genes associated with adaptive radiation of ladybird beetles.</title>
        <authorList>
            <person name="Li H.S."/>
            <person name="Tang X.F."/>
            <person name="Huang Y.H."/>
            <person name="Xu Z.Y."/>
            <person name="Chen M.L."/>
            <person name="Du X.Y."/>
            <person name="Qiu B.Y."/>
            <person name="Chen P.T."/>
            <person name="Zhang W."/>
            <person name="Slipinski A."/>
            <person name="Escalona H.E."/>
            <person name="Waterhouse R.M."/>
            <person name="Zwick A."/>
            <person name="Pang H."/>
        </authorList>
    </citation>
    <scope>NUCLEOTIDE SEQUENCE [LARGE SCALE GENOMIC DNA]</scope>
    <source>
        <strain evidence="1">SYSU2018</strain>
    </source>
</reference>
<keyword evidence="2" id="KW-1185">Reference proteome</keyword>
<organism evidence="1 2">
    <name type="scientific">Cryptolaemus montrouzieri</name>
    <dbReference type="NCBI Taxonomy" id="559131"/>
    <lineage>
        <taxon>Eukaryota</taxon>
        <taxon>Metazoa</taxon>
        <taxon>Ecdysozoa</taxon>
        <taxon>Arthropoda</taxon>
        <taxon>Hexapoda</taxon>
        <taxon>Insecta</taxon>
        <taxon>Pterygota</taxon>
        <taxon>Neoptera</taxon>
        <taxon>Endopterygota</taxon>
        <taxon>Coleoptera</taxon>
        <taxon>Polyphaga</taxon>
        <taxon>Cucujiformia</taxon>
        <taxon>Coccinelloidea</taxon>
        <taxon>Coccinellidae</taxon>
        <taxon>Scymninae</taxon>
        <taxon>Scymnini</taxon>
        <taxon>Cryptolaemus</taxon>
    </lineage>
</organism>
<name>A0ABD2NTP1_9CUCU</name>
<gene>
    <name evidence="1" type="ORF">HHI36_004748</name>
</gene>
<dbReference type="Proteomes" id="UP001516400">
    <property type="component" value="Unassembled WGS sequence"/>
</dbReference>
<proteinExistence type="predicted"/>
<evidence type="ECO:0000313" key="1">
    <source>
        <dbReference type="EMBL" id="KAL3281540.1"/>
    </source>
</evidence>
<sequence length="104" mass="11837">MGFEDFFDFKELSKDMGMKEIFNENNETIRIADVSVVKVTKANPGHLLVKTSYAQSEFMCVDVLQQKKRGGKRVSSIPEQGTFGSLKRAVAVMPQFYKTFFDNL</sequence>
<dbReference type="AlphaFoldDB" id="A0ABD2NTP1"/>
<dbReference type="EMBL" id="JABFTP020000144">
    <property type="protein sequence ID" value="KAL3281540.1"/>
    <property type="molecule type" value="Genomic_DNA"/>
</dbReference>
<protein>
    <submittedName>
        <fullName evidence="1">Uncharacterized protein</fullName>
    </submittedName>
</protein>